<evidence type="ECO:0000313" key="3">
    <source>
        <dbReference type="Proteomes" id="UP001218218"/>
    </source>
</evidence>
<evidence type="ECO:0000256" key="1">
    <source>
        <dbReference type="SAM" id="MobiDB-lite"/>
    </source>
</evidence>
<name>A0AAD6ZL74_9AGAR</name>
<dbReference type="Proteomes" id="UP001218218">
    <property type="component" value="Unassembled WGS sequence"/>
</dbReference>
<feature type="region of interest" description="Disordered" evidence="1">
    <location>
        <begin position="1"/>
        <end position="38"/>
    </location>
</feature>
<dbReference type="AlphaFoldDB" id="A0AAD6ZL74"/>
<feature type="compositionally biased region" description="Basic and acidic residues" evidence="1">
    <location>
        <begin position="163"/>
        <end position="177"/>
    </location>
</feature>
<gene>
    <name evidence="2" type="ORF">DFH08DRAFT_1084636</name>
</gene>
<organism evidence="2 3">
    <name type="scientific">Mycena albidolilacea</name>
    <dbReference type="NCBI Taxonomy" id="1033008"/>
    <lineage>
        <taxon>Eukaryota</taxon>
        <taxon>Fungi</taxon>
        <taxon>Dikarya</taxon>
        <taxon>Basidiomycota</taxon>
        <taxon>Agaricomycotina</taxon>
        <taxon>Agaricomycetes</taxon>
        <taxon>Agaricomycetidae</taxon>
        <taxon>Agaricales</taxon>
        <taxon>Marasmiineae</taxon>
        <taxon>Mycenaceae</taxon>
        <taxon>Mycena</taxon>
    </lineage>
</organism>
<proteinExistence type="predicted"/>
<feature type="compositionally biased region" description="Basic and acidic residues" evidence="1">
    <location>
        <begin position="1"/>
        <end position="24"/>
    </location>
</feature>
<evidence type="ECO:0000313" key="2">
    <source>
        <dbReference type="EMBL" id="KAJ7328052.1"/>
    </source>
</evidence>
<accession>A0AAD6ZL74</accession>
<keyword evidence="3" id="KW-1185">Reference proteome</keyword>
<sequence>MLPARHENMVPEARKIRVNKEHDYSPSTTPNKRLGERPGCEFRREAAEGREAVKELPVPEGRNTGQTQIYDAWSGCKDNLASEKDMGGSVGNEGGWRAIWARSRSSGTKGKLEVGGLSRPDTKTTRYKRGSSLGRWVIQLLPCMQNRSIPVFHPLHYPQERRNGHWARDDRDSENGRGKRGLGSGSAGAGLSMLANSTACSLLVEHEERGSGI</sequence>
<comment type="caution">
    <text evidence="2">The sequence shown here is derived from an EMBL/GenBank/DDBJ whole genome shotgun (WGS) entry which is preliminary data.</text>
</comment>
<dbReference type="EMBL" id="JARIHO010000040">
    <property type="protein sequence ID" value="KAJ7328052.1"/>
    <property type="molecule type" value="Genomic_DNA"/>
</dbReference>
<reference evidence="2" key="1">
    <citation type="submission" date="2023-03" db="EMBL/GenBank/DDBJ databases">
        <title>Massive genome expansion in bonnet fungi (Mycena s.s.) driven by repeated elements and novel gene families across ecological guilds.</title>
        <authorList>
            <consortium name="Lawrence Berkeley National Laboratory"/>
            <person name="Harder C.B."/>
            <person name="Miyauchi S."/>
            <person name="Viragh M."/>
            <person name="Kuo A."/>
            <person name="Thoen E."/>
            <person name="Andreopoulos B."/>
            <person name="Lu D."/>
            <person name="Skrede I."/>
            <person name="Drula E."/>
            <person name="Henrissat B."/>
            <person name="Morin E."/>
            <person name="Kohler A."/>
            <person name="Barry K."/>
            <person name="LaButti K."/>
            <person name="Morin E."/>
            <person name="Salamov A."/>
            <person name="Lipzen A."/>
            <person name="Mereny Z."/>
            <person name="Hegedus B."/>
            <person name="Baldrian P."/>
            <person name="Stursova M."/>
            <person name="Weitz H."/>
            <person name="Taylor A."/>
            <person name="Grigoriev I.V."/>
            <person name="Nagy L.G."/>
            <person name="Martin F."/>
            <person name="Kauserud H."/>
        </authorList>
    </citation>
    <scope>NUCLEOTIDE SEQUENCE</scope>
    <source>
        <strain evidence="2">CBHHK002</strain>
    </source>
</reference>
<feature type="region of interest" description="Disordered" evidence="1">
    <location>
        <begin position="163"/>
        <end position="189"/>
    </location>
</feature>
<protein>
    <submittedName>
        <fullName evidence="2">Uncharacterized protein</fullName>
    </submittedName>
</protein>